<organism evidence="2 3">
    <name type="scientific">Maribacter algarum</name>
    <name type="common">ex Zhang et al. 2020</name>
    <dbReference type="NCBI Taxonomy" id="2578118"/>
    <lineage>
        <taxon>Bacteria</taxon>
        <taxon>Pseudomonadati</taxon>
        <taxon>Bacteroidota</taxon>
        <taxon>Flavobacteriia</taxon>
        <taxon>Flavobacteriales</taxon>
        <taxon>Flavobacteriaceae</taxon>
        <taxon>Maribacter</taxon>
    </lineage>
</organism>
<evidence type="ECO:0000256" key="1">
    <source>
        <dbReference type="SAM" id="SignalP"/>
    </source>
</evidence>
<proteinExistence type="predicted"/>
<comment type="caution">
    <text evidence="2">The sequence shown here is derived from an EMBL/GenBank/DDBJ whole genome shotgun (WGS) entry which is preliminary data.</text>
</comment>
<reference evidence="2 3" key="1">
    <citation type="submission" date="2019-05" db="EMBL/GenBank/DDBJ databases">
        <authorList>
            <person name="Zhang J.-Y."/>
            <person name="Feg X."/>
            <person name="Du Z.-J."/>
        </authorList>
    </citation>
    <scope>NUCLEOTIDE SEQUENCE [LARGE SCALE GENOMIC DNA]</scope>
    <source>
        <strain evidence="2 3">RZ26</strain>
    </source>
</reference>
<dbReference type="Proteomes" id="UP000310314">
    <property type="component" value="Unassembled WGS sequence"/>
</dbReference>
<dbReference type="RefSeq" id="WP_138659718.1">
    <property type="nucleotide sequence ID" value="NZ_VATY01000005.1"/>
</dbReference>
<dbReference type="AlphaFoldDB" id="A0A5S3PGJ7"/>
<accession>A0A5S3PGJ7</accession>
<gene>
    <name evidence="2" type="ORF">FEE95_19515</name>
</gene>
<keyword evidence="1" id="KW-0732">Signal</keyword>
<name>A0A5S3PGJ7_9FLAO</name>
<dbReference type="InterPro" id="IPR026341">
    <property type="entry name" value="T9SS_type_B"/>
</dbReference>
<protein>
    <submittedName>
        <fullName evidence="2">T9SS type B sorting domain-containing protein</fullName>
    </submittedName>
</protein>
<dbReference type="InterPro" id="IPR013783">
    <property type="entry name" value="Ig-like_fold"/>
</dbReference>
<sequence length="483" mass="53073">MKKIVILVLFLLFGFASEAQECPRITNPVNGSIEVPVNTTITWNSVDGIVGYLISLGTTPGGTEILNRRSAGLTNSFTPEVGLPDDTIIYVTIEMFLEGQQIILCPGEIFTTVDVTKAPLCTDLAEPINNAVSIDVNSKITWAYAPTATGYRISIGTSSGGSDITDNINVGNVLSYNPPEELPLDQEIFVSVVPYNENGDAGSCSVESFTTGVPTVDCLLYYDSVSGSTIKLSPEIDFPDQIGVCPGDDFEVLKSNDRARGFRWYRLNNDGTETLLSETTEVSIEGFGKYRYEAYNTVIQSGATIECASVKEFEVVPSEQAQINAILVSRESTGLDIEIQVSGSGNYEFALDNIEGPYQDSPIFNRIPVGEHTAYVRDKNGCGIVQRSVERNLSAKDFPQFFTPNGDGINDFWQFVPPGDTRENSVETIWVYDRYGNLMAQVDPESKGWSGNFNGQPLPASDYWFKAITFNRRKILGHFTLKR</sequence>
<dbReference type="Pfam" id="PF13585">
    <property type="entry name" value="CHU_C"/>
    <property type="match status" value="1"/>
</dbReference>
<evidence type="ECO:0000313" key="3">
    <source>
        <dbReference type="Proteomes" id="UP000310314"/>
    </source>
</evidence>
<keyword evidence="3" id="KW-1185">Reference proteome</keyword>
<evidence type="ECO:0000313" key="2">
    <source>
        <dbReference type="EMBL" id="TMM53258.1"/>
    </source>
</evidence>
<dbReference type="NCBIfam" id="TIGR04131">
    <property type="entry name" value="Bac_Flav_CTERM"/>
    <property type="match status" value="1"/>
</dbReference>
<dbReference type="OrthoDB" id="9813840at2"/>
<dbReference type="Gene3D" id="2.60.40.10">
    <property type="entry name" value="Immunoglobulins"/>
    <property type="match status" value="2"/>
</dbReference>
<feature type="signal peptide" evidence="1">
    <location>
        <begin position="1"/>
        <end position="19"/>
    </location>
</feature>
<feature type="chain" id="PRO_5024273872" evidence="1">
    <location>
        <begin position="20"/>
        <end position="483"/>
    </location>
</feature>
<dbReference type="EMBL" id="VATY01000005">
    <property type="protein sequence ID" value="TMM53258.1"/>
    <property type="molecule type" value="Genomic_DNA"/>
</dbReference>